<evidence type="ECO:0000256" key="2">
    <source>
        <dbReference type="ARBA" id="ARBA00012185"/>
    </source>
</evidence>
<dbReference type="Gene3D" id="3.40.50.150">
    <property type="entry name" value="Vaccinia Virus protein VP39"/>
    <property type="match status" value="2"/>
</dbReference>
<dbReference type="GO" id="GO:0032259">
    <property type="term" value="P:methylation"/>
    <property type="evidence" value="ECO:0007669"/>
    <property type="project" value="UniProtKB-KW"/>
</dbReference>
<dbReference type="GO" id="GO:0015667">
    <property type="term" value="F:site-specific DNA-methyltransferase (cytosine-N4-specific) activity"/>
    <property type="evidence" value="ECO:0007669"/>
    <property type="project" value="UniProtKB-EC"/>
</dbReference>
<keyword evidence="3" id="KW-0489">Methyltransferase</keyword>
<proteinExistence type="inferred from homology"/>
<evidence type="ECO:0000256" key="4">
    <source>
        <dbReference type="ARBA" id="ARBA00022679"/>
    </source>
</evidence>
<dbReference type="AlphaFoldDB" id="A0A6C0JF13"/>
<keyword evidence="4" id="KW-0808">Transferase</keyword>
<dbReference type="EC" id="2.1.1.113" evidence="2"/>
<protein>
    <recommendedName>
        <fullName evidence="2">site-specific DNA-methyltransferase (cytosine-N(4)-specific)</fullName>
        <ecNumber evidence="2">2.1.1.113</ecNumber>
    </recommendedName>
</protein>
<accession>A0A6C0JF13</accession>
<name>A0A6C0JF13_9ZZZZ</name>
<keyword evidence="6" id="KW-0680">Restriction system</keyword>
<comment type="similarity">
    <text evidence="1">Belongs to the N(4)/N(6)-methyltransferase family. N(4) subfamily.</text>
</comment>
<sequence>MEKKSSIKSRNSVKNIILIFYGYKMLKETYTNEEKTEISKQIKNITLEEIDKEMKELIKIGMNASSMSPRSRIGNNVVDYFSFSQRLSTRGKYNINFYEFIVNLDEFKKKKFIQNMLHYYDTVKNKTKKKNYYTVLKEVYNICISAINIIRPLVYMEIYAKYKPTTVLDFCAGWGGAAVAASALNIPHYIGIELNNSLIHPYNHLTYFLKERSTTHIQMIFDNALTIDYSQLEYDLVFTSPPYYFIQKYENNAEYASKKEMDSTFYIPLFSKTYANLKPNGVYALNINKEVYENVCIQLFGPAHDIYPYKKSKRQNNYDEIVYVWKK</sequence>
<evidence type="ECO:0000256" key="1">
    <source>
        <dbReference type="ARBA" id="ARBA00010203"/>
    </source>
</evidence>
<organism evidence="8">
    <name type="scientific">viral metagenome</name>
    <dbReference type="NCBI Taxonomy" id="1070528"/>
    <lineage>
        <taxon>unclassified sequences</taxon>
        <taxon>metagenomes</taxon>
        <taxon>organismal metagenomes</taxon>
    </lineage>
</organism>
<reference evidence="8" key="1">
    <citation type="journal article" date="2020" name="Nature">
        <title>Giant virus diversity and host interactions through global metagenomics.</title>
        <authorList>
            <person name="Schulz F."/>
            <person name="Roux S."/>
            <person name="Paez-Espino D."/>
            <person name="Jungbluth S."/>
            <person name="Walsh D.A."/>
            <person name="Denef V.J."/>
            <person name="McMahon K.D."/>
            <person name="Konstantinidis K.T."/>
            <person name="Eloe-Fadrosh E.A."/>
            <person name="Kyrpides N.C."/>
            <person name="Woyke T."/>
        </authorList>
    </citation>
    <scope>NUCLEOTIDE SEQUENCE</scope>
    <source>
        <strain evidence="8">GVMAG-M-3300027708-39</strain>
    </source>
</reference>
<comment type="catalytic activity">
    <reaction evidence="7">
        <text>a 2'-deoxycytidine in DNA + S-adenosyl-L-methionine = an N(4)-methyl-2'-deoxycytidine in DNA + S-adenosyl-L-homocysteine + H(+)</text>
        <dbReference type="Rhea" id="RHEA:16857"/>
        <dbReference type="Rhea" id="RHEA-COMP:11369"/>
        <dbReference type="Rhea" id="RHEA-COMP:13674"/>
        <dbReference type="ChEBI" id="CHEBI:15378"/>
        <dbReference type="ChEBI" id="CHEBI:57856"/>
        <dbReference type="ChEBI" id="CHEBI:59789"/>
        <dbReference type="ChEBI" id="CHEBI:85452"/>
        <dbReference type="ChEBI" id="CHEBI:137933"/>
        <dbReference type="EC" id="2.1.1.113"/>
    </reaction>
</comment>
<dbReference type="InterPro" id="IPR029063">
    <property type="entry name" value="SAM-dependent_MTases_sf"/>
</dbReference>
<evidence type="ECO:0000313" key="8">
    <source>
        <dbReference type="EMBL" id="QHU04209.1"/>
    </source>
</evidence>
<dbReference type="SUPFAM" id="SSF53335">
    <property type="entry name" value="S-adenosyl-L-methionine-dependent methyltransferases"/>
    <property type="match status" value="1"/>
</dbReference>
<dbReference type="EMBL" id="MN740394">
    <property type="protein sequence ID" value="QHU04209.1"/>
    <property type="molecule type" value="Genomic_DNA"/>
</dbReference>
<dbReference type="PROSITE" id="PS00093">
    <property type="entry name" value="N4_MTASE"/>
    <property type="match status" value="1"/>
</dbReference>
<dbReference type="InterPro" id="IPR017985">
    <property type="entry name" value="MeTrfase_CN4_CS"/>
</dbReference>
<keyword evidence="5" id="KW-0949">S-adenosyl-L-methionine</keyword>
<evidence type="ECO:0000256" key="7">
    <source>
        <dbReference type="ARBA" id="ARBA00049120"/>
    </source>
</evidence>
<dbReference type="GO" id="GO:0009307">
    <property type="term" value="P:DNA restriction-modification system"/>
    <property type="evidence" value="ECO:0007669"/>
    <property type="project" value="UniProtKB-KW"/>
</dbReference>
<evidence type="ECO:0000256" key="3">
    <source>
        <dbReference type="ARBA" id="ARBA00022603"/>
    </source>
</evidence>
<evidence type="ECO:0000256" key="5">
    <source>
        <dbReference type="ARBA" id="ARBA00022691"/>
    </source>
</evidence>
<dbReference type="GO" id="GO:0003677">
    <property type="term" value="F:DNA binding"/>
    <property type="evidence" value="ECO:0007669"/>
    <property type="project" value="InterPro"/>
</dbReference>
<evidence type="ECO:0000256" key="6">
    <source>
        <dbReference type="ARBA" id="ARBA00022747"/>
    </source>
</evidence>